<dbReference type="PANTHER" id="PTHR21207">
    <property type="entry name" value="PARKIN COREGULATED GENE PROTEIN PARK2 COREGULATED"/>
    <property type="match status" value="1"/>
</dbReference>
<dbReference type="Pfam" id="PF10274">
    <property type="entry name" value="ParcG"/>
    <property type="match status" value="1"/>
</dbReference>
<proteinExistence type="predicted"/>
<evidence type="ECO:0000313" key="2">
    <source>
        <dbReference type="Proteomes" id="UP000008983"/>
    </source>
</evidence>
<dbReference type="EMBL" id="GL983871">
    <property type="protein sequence ID" value="EGR31386.1"/>
    <property type="molecule type" value="Genomic_DNA"/>
</dbReference>
<dbReference type="STRING" id="857967.G0QTR5"/>
<dbReference type="InParanoid" id="G0QTR5"/>
<dbReference type="AlphaFoldDB" id="G0QTR5"/>
<dbReference type="OMA" id="YICAAFK"/>
<dbReference type="GeneID" id="14907524"/>
<dbReference type="OrthoDB" id="429500at2759"/>
<dbReference type="PANTHER" id="PTHR21207:SF2">
    <property type="entry name" value="PARKIN COREGULATED GENE PROTEIN"/>
    <property type="match status" value="1"/>
</dbReference>
<organism evidence="1 2">
    <name type="scientific">Ichthyophthirius multifiliis</name>
    <name type="common">White spot disease agent</name>
    <name type="synonym">Ich</name>
    <dbReference type="NCBI Taxonomy" id="5932"/>
    <lineage>
        <taxon>Eukaryota</taxon>
        <taxon>Sar</taxon>
        <taxon>Alveolata</taxon>
        <taxon>Ciliophora</taxon>
        <taxon>Intramacronucleata</taxon>
        <taxon>Oligohymenophorea</taxon>
        <taxon>Hymenostomatida</taxon>
        <taxon>Ophryoglenina</taxon>
        <taxon>Ichthyophthirius</taxon>
    </lineage>
</organism>
<evidence type="ECO:0000313" key="1">
    <source>
        <dbReference type="EMBL" id="EGR31386.1"/>
    </source>
</evidence>
<accession>G0QTR5</accession>
<protein>
    <submittedName>
        <fullName evidence="1">Parkin co-regulated gene protein, putative</fullName>
    </submittedName>
</protein>
<dbReference type="InterPro" id="IPR019399">
    <property type="entry name" value="Parkin_co-regulated_protein"/>
</dbReference>
<dbReference type="Proteomes" id="UP000008983">
    <property type="component" value="Unassembled WGS sequence"/>
</dbReference>
<dbReference type="GO" id="GO:0051879">
    <property type="term" value="F:Hsp90 protein binding"/>
    <property type="evidence" value="ECO:0007669"/>
    <property type="project" value="TreeGrafter"/>
</dbReference>
<sequence length="107" mass="12455">MPIKSNLNTRDPEIICIMLRILQQLVQSEKKVGQALVPYYRQLLPILNIFKSKNFNTGDQMEYSQRKSNNLGELIQETLEIFEQYGGEDAYINIKYMIPTYESCICA</sequence>
<dbReference type="eggNOG" id="KOG3961">
    <property type="taxonomic scope" value="Eukaryota"/>
</dbReference>
<dbReference type="RefSeq" id="XP_004034872.1">
    <property type="nucleotide sequence ID" value="XM_004034824.1"/>
</dbReference>
<name>G0QTR5_ICHMU</name>
<dbReference type="GO" id="GO:0030544">
    <property type="term" value="F:Hsp70 protein binding"/>
    <property type="evidence" value="ECO:0007669"/>
    <property type="project" value="TreeGrafter"/>
</dbReference>
<gene>
    <name evidence="1" type="ORF">IMG5_110910</name>
</gene>
<reference evidence="1 2" key="1">
    <citation type="submission" date="2011-07" db="EMBL/GenBank/DDBJ databases">
        <authorList>
            <person name="Coyne R."/>
            <person name="Brami D."/>
            <person name="Johnson J."/>
            <person name="Hostetler J."/>
            <person name="Hannick L."/>
            <person name="Clark T."/>
            <person name="Cassidy-Hanley D."/>
            <person name="Inman J."/>
        </authorList>
    </citation>
    <scope>NUCLEOTIDE SEQUENCE [LARGE SCALE GENOMIC DNA]</scope>
    <source>
        <strain evidence="1 2">G5</strain>
    </source>
</reference>
<keyword evidence="2" id="KW-1185">Reference proteome</keyword>